<evidence type="ECO:0000256" key="2">
    <source>
        <dbReference type="ARBA" id="ARBA00022516"/>
    </source>
</evidence>
<accession>A0A831ZZ51</accession>
<comment type="caution">
    <text evidence="7">The sequence shown here is derived from an EMBL/GenBank/DDBJ whole genome shotgun (WGS) entry which is preliminary data.</text>
</comment>
<keyword evidence="3 7" id="KW-0808">Transferase</keyword>
<evidence type="ECO:0000256" key="4">
    <source>
        <dbReference type="ARBA" id="ARBA00023098"/>
    </source>
</evidence>
<dbReference type="InterPro" id="IPR002123">
    <property type="entry name" value="Plipid/glycerol_acylTrfase"/>
</dbReference>
<dbReference type="AlphaFoldDB" id="A0A831ZZ51"/>
<dbReference type="InterPro" id="IPR016181">
    <property type="entry name" value="Acyl_CoA_acyltransferase"/>
</dbReference>
<sequence>MDTAKKGDLRLLPRPGALWRPVIKCFEKLTALEPLERAYRNLPRPSHPAEFVNEALRALGVRPVVLGNEEAPPSSGPVLVVANHPFGGLEGLLAAWLLLDGRPDVKIMANALLEHIPELAPVIIGVDPFGRRKSTDRNVVPLRRCVTWLKDGGALVMFPSGTVSHFHVRKRRITDPPWSPTVGRLVLWSRCSVVPMYFDGANSLLFQLLGLFHPRLRTLLLARELHNKRGHEVRLTVGRTIPFEELKEIGSPDGITEYLRAHTYALGISQGSPRRKISVPPWRSVGRKSSRASAPIGEAVCRSLLLQDMGQLDPAQCVLQSGAYRVWYAEAAQIPNILQEIGRLRETAFRDVGEGTGRSLDLDRFDRHYEHLFLWNEQTHEIVGAYRIGRGDRLLGLMGLEGFYTHTLFKYEAGIRPLLKKSLELGRSFVRPEYQKTYAPLWFLWKGIGRYAARHERYRFLLGPVSISDAYHVLSRHLILMYLRHNHFSEQWARWVRARRPWRRMPSMPWNARTLCRDLADLDLFSELIAAIEKRERTLPVLLRQYIKLGGKVLGFNVDPDFSDVLDALVVVDLALADPLLLEKTMGREAAHRFLRVHQGDFPLGLPLCA</sequence>
<dbReference type="PANTHER" id="PTHR37323:SF1">
    <property type="entry name" value="L-ORNITHINE N(ALPHA)-ACYLTRANSFERASE"/>
    <property type="match status" value="1"/>
</dbReference>
<dbReference type="InterPro" id="IPR045746">
    <property type="entry name" value="ACT14924-like_Acyltransf_dom"/>
</dbReference>
<evidence type="ECO:0000256" key="5">
    <source>
        <dbReference type="ARBA" id="ARBA00023315"/>
    </source>
</evidence>
<dbReference type="SMART" id="SM00563">
    <property type="entry name" value="PlsC"/>
    <property type="match status" value="1"/>
</dbReference>
<dbReference type="GO" id="GO:0006629">
    <property type="term" value="P:lipid metabolic process"/>
    <property type="evidence" value="ECO:0007669"/>
    <property type="project" value="UniProtKB-KW"/>
</dbReference>
<evidence type="ECO:0000313" key="7">
    <source>
        <dbReference type="EMBL" id="HFK96673.1"/>
    </source>
</evidence>
<name>A0A831ZZ51_9BACT</name>
<keyword evidence="2" id="KW-0444">Lipid biosynthesis</keyword>
<dbReference type="GO" id="GO:0016746">
    <property type="term" value="F:acyltransferase activity"/>
    <property type="evidence" value="ECO:0007669"/>
    <property type="project" value="UniProtKB-KW"/>
</dbReference>
<dbReference type="Pfam" id="PF13444">
    <property type="entry name" value="Acetyltransf_5"/>
    <property type="match status" value="1"/>
</dbReference>
<comment type="pathway">
    <text evidence="1">Lipid metabolism.</text>
</comment>
<proteinExistence type="predicted"/>
<dbReference type="CDD" id="cd07986">
    <property type="entry name" value="LPLAT_ACT14924-like"/>
    <property type="match status" value="1"/>
</dbReference>
<dbReference type="Pfam" id="PF19576">
    <property type="entry name" value="Acyltransf_2"/>
    <property type="match status" value="1"/>
</dbReference>
<dbReference type="Gene3D" id="3.40.630.30">
    <property type="match status" value="1"/>
</dbReference>
<evidence type="ECO:0000256" key="1">
    <source>
        <dbReference type="ARBA" id="ARBA00005189"/>
    </source>
</evidence>
<gene>
    <name evidence="7" type="ORF">ENS06_05035</name>
</gene>
<keyword evidence="4" id="KW-0443">Lipid metabolism</keyword>
<protein>
    <submittedName>
        <fullName evidence="7">Lysophospholipid acyltransferase family protein</fullName>
    </submittedName>
</protein>
<dbReference type="InterPro" id="IPR052351">
    <property type="entry name" value="Ornithine_N-alpha-AT"/>
</dbReference>
<feature type="domain" description="Phospholipid/glycerol acyltransferase" evidence="6">
    <location>
        <begin position="78"/>
        <end position="201"/>
    </location>
</feature>
<keyword evidence="5 7" id="KW-0012">Acyltransferase</keyword>
<reference evidence="7" key="1">
    <citation type="journal article" date="2020" name="mSystems">
        <title>Genome- and Community-Level Interaction Insights into Carbon Utilization and Element Cycling Functions of Hydrothermarchaeota in Hydrothermal Sediment.</title>
        <authorList>
            <person name="Zhou Z."/>
            <person name="Liu Y."/>
            <person name="Xu W."/>
            <person name="Pan J."/>
            <person name="Luo Z.H."/>
            <person name="Li M."/>
        </authorList>
    </citation>
    <scope>NUCLEOTIDE SEQUENCE [LARGE SCALE GENOMIC DNA]</scope>
    <source>
        <strain evidence="7">SpSt-456</strain>
    </source>
</reference>
<organism evidence="7">
    <name type="scientific">Desulfacinum infernum</name>
    <dbReference type="NCBI Taxonomy" id="35837"/>
    <lineage>
        <taxon>Bacteria</taxon>
        <taxon>Pseudomonadati</taxon>
        <taxon>Thermodesulfobacteriota</taxon>
        <taxon>Syntrophobacteria</taxon>
        <taxon>Syntrophobacterales</taxon>
        <taxon>Syntrophobacteraceae</taxon>
        <taxon>Desulfacinum</taxon>
    </lineage>
</organism>
<evidence type="ECO:0000259" key="6">
    <source>
        <dbReference type="SMART" id="SM00563"/>
    </source>
</evidence>
<dbReference type="EMBL" id="DSTK01000013">
    <property type="protein sequence ID" value="HFK96673.1"/>
    <property type="molecule type" value="Genomic_DNA"/>
</dbReference>
<dbReference type="PANTHER" id="PTHR37323">
    <property type="entry name" value="GCN5-RELATED N-ACETYLTRANSFERASE"/>
    <property type="match status" value="1"/>
</dbReference>
<dbReference type="SUPFAM" id="SSF69593">
    <property type="entry name" value="Glycerol-3-phosphate (1)-acyltransferase"/>
    <property type="match status" value="1"/>
</dbReference>
<dbReference type="SUPFAM" id="SSF55729">
    <property type="entry name" value="Acyl-CoA N-acyltransferases (Nat)"/>
    <property type="match status" value="1"/>
</dbReference>
<evidence type="ECO:0000256" key="3">
    <source>
        <dbReference type="ARBA" id="ARBA00022679"/>
    </source>
</evidence>